<name>A0A409WNS8_9AGAR</name>
<dbReference type="PANTHER" id="PTHR15549">
    <property type="entry name" value="PAIRED IMMUNOGLOBULIN-LIKE TYPE 2 RECEPTOR"/>
    <property type="match status" value="1"/>
</dbReference>
<feature type="transmembrane region" description="Helical" evidence="6">
    <location>
        <begin position="336"/>
        <end position="359"/>
    </location>
</feature>
<evidence type="ECO:0000256" key="6">
    <source>
        <dbReference type="SAM" id="Phobius"/>
    </source>
</evidence>
<protein>
    <recommendedName>
        <fullName evidence="9">Transmembrane protein</fullName>
    </recommendedName>
</protein>
<dbReference type="PANTHER" id="PTHR15549:SF26">
    <property type="entry name" value="AXIAL BUDDING PATTERN PROTEIN 2-RELATED"/>
    <property type="match status" value="1"/>
</dbReference>
<evidence type="ECO:0000313" key="7">
    <source>
        <dbReference type="EMBL" id="PPQ80154.1"/>
    </source>
</evidence>
<dbReference type="GO" id="GO:0071944">
    <property type="term" value="C:cell periphery"/>
    <property type="evidence" value="ECO:0007669"/>
    <property type="project" value="UniProtKB-ARBA"/>
</dbReference>
<feature type="compositionally biased region" description="Low complexity" evidence="5">
    <location>
        <begin position="859"/>
        <end position="873"/>
    </location>
</feature>
<dbReference type="InterPro" id="IPR051694">
    <property type="entry name" value="Immunoregulatory_rcpt-like"/>
</dbReference>
<sequence length="935" mass="100203">MSNEVGVVILDDLSPNITYGEQPWTIVTIDVWSGGSCQFPEFSGDLNSNVTGSLNLTFDGTSIAFIGNTPPRAVSQTAMISIDNTPAYESGFDDPTPQTYKQWYQSPTLSEGLHFISLTQLRVVALDMILITIGANTPLNGKTLFIDNEDPQISYSGQWRQNREGFQPIGLPPGIPIHNSTHRTENIGDSITFRFTGTSVNVYGIFDWRNIGRIDAAYNIDGSIVKRSHISTEASRERAAGEQTNFVYYSKQGLEPGPHVLVISIVNITNMRYSLDYITYTPSFSNLASRPDIRNLTLPNSGTDPNPVPTFTSSGSGSSQDPKTGSTNRSPGEVQVGAIVGGILGSLALLFVLFMFLWYRRNIQYISDSHVVANFVRLALRILERMASGVVILDDASGQITYSGGTWTLAADIQWYQASSYWPQFTDGVSRFGSFALTFEGRSIAFIGNTPPNGLSQEATISIDGGSVSTVDYGDPTPQTYMQWYQSPNLADGRHRISVGHLAGTSLDMALITIGPNTPLSGKTLLIDDDDSQISYSGSWVKNTNKFDAGTLPDGYPIRGSTHRSSNVGDSLTFRFTGTSVAIYGIFNWRNTGSLTATYTLDGNSDTQVYTVNQDTPYHVNNYGEASNFVFFRRGSLSAGAHTLVVTITQSQNIAYNFDYITYTPSFSNLASRPNLGSLPQPSQPPSSSDPTPMSNAPPSAGSLGSNSASSPSISSNTVVPTSNLSQDGSKPNTIISQGSSSNSTSAAVGGSLPGPTINAASASSFNRGGSSPPPVGAIVGGVLGSLALLAFLAVFTVVRKRSRKRSDIIQDEMVRQPQTNTSMTEHVSSGATSNLSPFVGHTSAGYALKGDRSQAWQPPLTSTSSPMTQSSSHHALGRGSGLYSENEQHVMEVDAGPVVWPPAYNTIPGNARGLRSPRASEAQNANPFDDKEVV</sequence>
<keyword evidence="8" id="KW-1185">Reference proteome</keyword>
<dbReference type="GO" id="GO:0016020">
    <property type="term" value="C:membrane"/>
    <property type="evidence" value="ECO:0007669"/>
    <property type="project" value="UniProtKB-SubCell"/>
</dbReference>
<reference evidence="7 8" key="1">
    <citation type="journal article" date="2018" name="Evol. Lett.">
        <title>Horizontal gene cluster transfer increased hallucinogenic mushroom diversity.</title>
        <authorList>
            <person name="Reynolds H.T."/>
            <person name="Vijayakumar V."/>
            <person name="Gluck-Thaler E."/>
            <person name="Korotkin H.B."/>
            <person name="Matheny P.B."/>
            <person name="Slot J.C."/>
        </authorList>
    </citation>
    <scope>NUCLEOTIDE SEQUENCE [LARGE SCALE GENOMIC DNA]</scope>
    <source>
        <strain evidence="7 8">2629</strain>
    </source>
</reference>
<evidence type="ECO:0008006" key="9">
    <source>
        <dbReference type="Google" id="ProtNLM"/>
    </source>
</evidence>
<dbReference type="Proteomes" id="UP000284842">
    <property type="component" value="Unassembled WGS sequence"/>
</dbReference>
<keyword evidence="2 6" id="KW-0812">Transmembrane</keyword>
<feature type="region of interest" description="Disordered" evidence="5">
    <location>
        <begin position="672"/>
        <end position="751"/>
    </location>
</feature>
<evidence type="ECO:0000256" key="2">
    <source>
        <dbReference type="ARBA" id="ARBA00022692"/>
    </source>
</evidence>
<proteinExistence type="predicted"/>
<accession>A0A409WNS8</accession>
<dbReference type="EMBL" id="NHTK01005379">
    <property type="protein sequence ID" value="PPQ80154.1"/>
    <property type="molecule type" value="Genomic_DNA"/>
</dbReference>
<feature type="region of interest" description="Disordered" evidence="5">
    <location>
        <begin position="295"/>
        <end position="331"/>
    </location>
</feature>
<feature type="compositionally biased region" description="Low complexity" evidence="5">
    <location>
        <begin position="678"/>
        <end position="723"/>
    </location>
</feature>
<evidence type="ECO:0000256" key="1">
    <source>
        <dbReference type="ARBA" id="ARBA00004167"/>
    </source>
</evidence>
<comment type="subcellular location">
    <subcellularLocation>
        <location evidence="1">Membrane</location>
        <topology evidence="1">Single-pass membrane protein</topology>
    </subcellularLocation>
</comment>
<evidence type="ECO:0000256" key="5">
    <source>
        <dbReference type="SAM" id="MobiDB-lite"/>
    </source>
</evidence>
<feature type="region of interest" description="Disordered" evidence="5">
    <location>
        <begin position="855"/>
        <end position="880"/>
    </location>
</feature>
<evidence type="ECO:0000256" key="4">
    <source>
        <dbReference type="ARBA" id="ARBA00023136"/>
    </source>
</evidence>
<feature type="region of interest" description="Disordered" evidence="5">
    <location>
        <begin position="912"/>
        <end position="935"/>
    </location>
</feature>
<dbReference type="AlphaFoldDB" id="A0A409WNS8"/>
<keyword evidence="4 6" id="KW-0472">Membrane</keyword>
<feature type="transmembrane region" description="Helical" evidence="6">
    <location>
        <begin position="776"/>
        <end position="799"/>
    </location>
</feature>
<keyword evidence="3 6" id="KW-1133">Transmembrane helix</keyword>
<gene>
    <name evidence="7" type="ORF">CVT24_006562</name>
</gene>
<comment type="caution">
    <text evidence="7">The sequence shown here is derived from an EMBL/GenBank/DDBJ whole genome shotgun (WGS) entry which is preliminary data.</text>
</comment>
<evidence type="ECO:0000313" key="8">
    <source>
        <dbReference type="Proteomes" id="UP000284842"/>
    </source>
</evidence>
<dbReference type="InParanoid" id="A0A409WNS8"/>
<dbReference type="Gene3D" id="2.60.120.260">
    <property type="entry name" value="Galactose-binding domain-like"/>
    <property type="match status" value="4"/>
</dbReference>
<dbReference type="STRING" id="181874.A0A409WNS8"/>
<feature type="compositionally biased region" description="Polar residues" evidence="5">
    <location>
        <begin position="297"/>
        <end position="330"/>
    </location>
</feature>
<evidence type="ECO:0000256" key="3">
    <source>
        <dbReference type="ARBA" id="ARBA00022989"/>
    </source>
</evidence>
<dbReference type="OrthoDB" id="2756615at2759"/>
<organism evidence="7 8">
    <name type="scientific">Panaeolus cyanescens</name>
    <dbReference type="NCBI Taxonomy" id="181874"/>
    <lineage>
        <taxon>Eukaryota</taxon>
        <taxon>Fungi</taxon>
        <taxon>Dikarya</taxon>
        <taxon>Basidiomycota</taxon>
        <taxon>Agaricomycotina</taxon>
        <taxon>Agaricomycetes</taxon>
        <taxon>Agaricomycetidae</taxon>
        <taxon>Agaricales</taxon>
        <taxon>Agaricineae</taxon>
        <taxon>Galeropsidaceae</taxon>
        <taxon>Panaeolus</taxon>
    </lineage>
</organism>
<feature type="compositionally biased region" description="Low complexity" evidence="5">
    <location>
        <begin position="733"/>
        <end position="751"/>
    </location>
</feature>